<sequence>MEIKIPFEIKSLEIFPNIIVKRLQFFRRAIKELISSESCLDGYRFPRYCQ</sequence>
<comment type="caution">
    <text evidence="1">The sequence shown here is derived from an EMBL/GenBank/DDBJ whole genome shotgun (WGS) entry which is preliminary data.</text>
</comment>
<evidence type="ECO:0000313" key="1">
    <source>
        <dbReference type="EMBL" id="CAD8106413.1"/>
    </source>
</evidence>
<dbReference type="OrthoDB" id="319282at2759"/>
<name>A0A8S1PV26_9CILI</name>
<organism evidence="1 2">
    <name type="scientific">Paramecium sonneborni</name>
    <dbReference type="NCBI Taxonomy" id="65129"/>
    <lineage>
        <taxon>Eukaryota</taxon>
        <taxon>Sar</taxon>
        <taxon>Alveolata</taxon>
        <taxon>Ciliophora</taxon>
        <taxon>Intramacronucleata</taxon>
        <taxon>Oligohymenophorea</taxon>
        <taxon>Peniculida</taxon>
        <taxon>Parameciidae</taxon>
        <taxon>Paramecium</taxon>
    </lineage>
</organism>
<dbReference type="Proteomes" id="UP000692954">
    <property type="component" value="Unassembled WGS sequence"/>
</dbReference>
<accession>A0A8S1PV26</accession>
<protein>
    <submittedName>
        <fullName evidence="1">Uncharacterized protein</fullName>
    </submittedName>
</protein>
<evidence type="ECO:0000313" key="2">
    <source>
        <dbReference type="Proteomes" id="UP000692954"/>
    </source>
</evidence>
<dbReference type="AlphaFoldDB" id="A0A8S1PV26"/>
<proteinExistence type="predicted"/>
<keyword evidence="2" id="KW-1185">Reference proteome</keyword>
<gene>
    <name evidence="1" type="ORF">PSON_ATCC_30995.1.T0860195</name>
</gene>
<dbReference type="EMBL" id="CAJJDN010000086">
    <property type="protein sequence ID" value="CAD8106413.1"/>
    <property type="molecule type" value="Genomic_DNA"/>
</dbReference>
<reference evidence="1" key="1">
    <citation type="submission" date="2021-01" db="EMBL/GenBank/DDBJ databases">
        <authorList>
            <consortium name="Genoscope - CEA"/>
            <person name="William W."/>
        </authorList>
    </citation>
    <scope>NUCLEOTIDE SEQUENCE</scope>
</reference>